<feature type="binding site" evidence="16">
    <location>
        <begin position="115"/>
        <end position="119"/>
    </location>
    <ligand>
        <name>GTP</name>
        <dbReference type="ChEBI" id="CHEBI:37565"/>
    </ligand>
</feature>
<dbReference type="RefSeq" id="WP_160596881.1">
    <property type="nucleotide sequence ID" value="NZ_WTYS01000001.1"/>
</dbReference>
<dbReference type="InterPro" id="IPR031157">
    <property type="entry name" value="G_TR_CS"/>
</dbReference>
<dbReference type="InterPro" id="IPR059117">
    <property type="entry name" value="APS_kinase_dom"/>
</dbReference>
<dbReference type="InterPro" id="IPR027417">
    <property type="entry name" value="P-loop_NTPase"/>
</dbReference>
<dbReference type="CDD" id="cd04095">
    <property type="entry name" value="CysN_NoDQ_III"/>
    <property type="match status" value="1"/>
</dbReference>
<dbReference type="PANTHER" id="PTHR23115">
    <property type="entry name" value="TRANSLATION FACTOR"/>
    <property type="match status" value="1"/>
</dbReference>
<dbReference type="GO" id="GO:0004781">
    <property type="term" value="F:sulfate adenylyltransferase (ATP) activity"/>
    <property type="evidence" value="ECO:0007669"/>
    <property type="project" value="UniProtKB-UniRule"/>
</dbReference>
<dbReference type="InterPro" id="IPR009000">
    <property type="entry name" value="Transl_B-barrel_sf"/>
</dbReference>
<dbReference type="Pfam" id="PF22594">
    <property type="entry name" value="GTP-eEF1A_C"/>
    <property type="match status" value="1"/>
</dbReference>
<dbReference type="Gene3D" id="3.40.50.300">
    <property type="entry name" value="P-loop containing nucleotide triphosphate hydrolases"/>
    <property type="match status" value="2"/>
</dbReference>
<dbReference type="EMBL" id="WTYS01000001">
    <property type="protein sequence ID" value="MXO55573.1"/>
    <property type="molecule type" value="Genomic_DNA"/>
</dbReference>
<dbReference type="InterPro" id="IPR044138">
    <property type="entry name" value="CysN_II"/>
</dbReference>
<evidence type="ECO:0000256" key="17">
    <source>
        <dbReference type="HAMAP-Rule" id="MF_00065"/>
    </source>
</evidence>
<feature type="active site" description="Phosphoserine intermediate" evidence="17">
    <location>
        <position position="548"/>
    </location>
</feature>
<dbReference type="PRINTS" id="PR00315">
    <property type="entry name" value="ELONGATNFCT"/>
</dbReference>
<dbReference type="NCBIfam" id="NF003013">
    <property type="entry name" value="PRK03846.1"/>
    <property type="match status" value="1"/>
</dbReference>
<evidence type="ECO:0000256" key="12">
    <source>
        <dbReference type="ARBA" id="ARBA00023134"/>
    </source>
</evidence>
<evidence type="ECO:0000256" key="13">
    <source>
        <dbReference type="ARBA" id="ARBA00023268"/>
    </source>
</evidence>
<dbReference type="UniPathway" id="UPA00140">
    <property type="reaction ID" value="UER00204"/>
</dbReference>
<evidence type="ECO:0000259" key="18">
    <source>
        <dbReference type="PROSITE" id="PS51722"/>
    </source>
</evidence>
<dbReference type="InterPro" id="IPR000795">
    <property type="entry name" value="T_Tr_GTP-bd_dom"/>
</dbReference>
<evidence type="ECO:0000256" key="11">
    <source>
        <dbReference type="ARBA" id="ARBA00022840"/>
    </source>
</evidence>
<keyword evidence="8 16" id="KW-0548">Nucleotidyltransferase</keyword>
<reference evidence="19 20" key="1">
    <citation type="submission" date="2019-12" db="EMBL/GenBank/DDBJ databases">
        <title>Genomic-based taxomic classification of the family Erythrobacteraceae.</title>
        <authorList>
            <person name="Xu L."/>
        </authorList>
    </citation>
    <scope>NUCLEOTIDE SEQUENCE [LARGE SCALE GENOMIC DNA]</scope>
    <source>
        <strain evidence="19 20">JCM 17802</strain>
    </source>
</reference>
<dbReference type="GO" id="GO:0005525">
    <property type="term" value="F:GTP binding"/>
    <property type="evidence" value="ECO:0007669"/>
    <property type="project" value="UniProtKB-UniRule"/>
</dbReference>
<evidence type="ECO:0000256" key="4">
    <source>
        <dbReference type="ARBA" id="ARBA00007237"/>
    </source>
</evidence>
<protein>
    <recommendedName>
        <fullName evidence="16 17">Multifunctional fusion protein</fullName>
    </recommendedName>
    <domain>
        <recommendedName>
            <fullName evidence="16">Sulfate adenylyltransferase subunit 1</fullName>
            <ecNumber evidence="16">2.7.7.4</ecNumber>
        </recommendedName>
        <alternativeName>
            <fullName evidence="16">ATP-sulfurylase large subunit</fullName>
        </alternativeName>
        <alternativeName>
            <fullName evidence="16">Sulfate adenylate transferase</fullName>
            <shortName evidence="16">SAT</shortName>
        </alternativeName>
    </domain>
    <domain>
        <recommendedName>
            <fullName evidence="17">Adenylyl-sulfate kinase</fullName>
            <ecNumber evidence="17">2.7.1.25</ecNumber>
        </recommendedName>
        <alternativeName>
            <fullName evidence="17">APS kinase</fullName>
        </alternativeName>
        <alternativeName>
            <fullName evidence="17">ATP adenosine-5'-phosphosulfate 3'-phosphotransferase</fullName>
        </alternativeName>
        <alternativeName>
            <fullName evidence="17">Adenosine-5'-phosphosulfate kinase</fullName>
        </alternativeName>
    </domain>
</protein>
<organism evidence="19 20">
    <name type="scientific">Pontixanthobacter gangjinensis</name>
    <dbReference type="NCBI Taxonomy" id="1028742"/>
    <lineage>
        <taxon>Bacteria</taxon>
        <taxon>Pseudomonadati</taxon>
        <taxon>Pseudomonadota</taxon>
        <taxon>Alphaproteobacteria</taxon>
        <taxon>Sphingomonadales</taxon>
        <taxon>Erythrobacteraceae</taxon>
        <taxon>Pontixanthobacter</taxon>
    </lineage>
</organism>
<evidence type="ECO:0000256" key="8">
    <source>
        <dbReference type="ARBA" id="ARBA00022695"/>
    </source>
</evidence>
<comment type="subunit">
    <text evidence="16">Heterodimer composed of CysD, the smaller subunit, and CysN.</text>
</comment>
<comment type="function">
    <text evidence="2">APS kinase catalyzes the synthesis of activated sulfate.</text>
</comment>
<dbReference type="GO" id="GO:0005524">
    <property type="term" value="F:ATP binding"/>
    <property type="evidence" value="ECO:0007669"/>
    <property type="project" value="UniProtKB-UniRule"/>
</dbReference>
<evidence type="ECO:0000256" key="1">
    <source>
        <dbReference type="ARBA" id="ARBA00001823"/>
    </source>
</evidence>
<keyword evidence="17" id="KW-0597">Phosphoprotein</keyword>
<evidence type="ECO:0000256" key="5">
    <source>
        <dbReference type="ARBA" id="ARBA00011760"/>
    </source>
</evidence>
<dbReference type="CDD" id="cd02027">
    <property type="entry name" value="APSK"/>
    <property type="match status" value="1"/>
</dbReference>
<dbReference type="InterPro" id="IPR041757">
    <property type="entry name" value="CysN_GTP-bd"/>
</dbReference>
<comment type="similarity">
    <text evidence="17">Belongs to the APS kinase family.</text>
</comment>
<dbReference type="InterPro" id="IPR050100">
    <property type="entry name" value="TRAFAC_GTPase_members"/>
</dbReference>
<evidence type="ECO:0000256" key="6">
    <source>
        <dbReference type="ARBA" id="ARBA00022458"/>
    </source>
</evidence>
<dbReference type="FunFam" id="3.40.50.300:FF:000212">
    <property type="entry name" value="Adenylyl-sulfate kinase"/>
    <property type="match status" value="1"/>
</dbReference>
<dbReference type="CDD" id="cd04166">
    <property type="entry name" value="CysN_ATPS"/>
    <property type="match status" value="1"/>
</dbReference>
<evidence type="ECO:0000256" key="10">
    <source>
        <dbReference type="ARBA" id="ARBA00022777"/>
    </source>
</evidence>
<dbReference type="PROSITE" id="PS51722">
    <property type="entry name" value="G_TR_2"/>
    <property type="match status" value="1"/>
</dbReference>
<dbReference type="EC" id="2.7.1.25" evidence="17"/>
<dbReference type="OrthoDB" id="9804504at2"/>
<dbReference type="GO" id="GO:0000103">
    <property type="term" value="P:sulfate assimilation"/>
    <property type="evidence" value="ECO:0007669"/>
    <property type="project" value="UniProtKB-UniRule"/>
</dbReference>
<comment type="similarity">
    <text evidence="4">In the N-terminal section; belongs to the TRAFAC class translation factor GTPase superfamily. Classic translation factor GTPase family. CysN/NodQ subfamily.</text>
</comment>
<dbReference type="SUPFAM" id="SSF50447">
    <property type="entry name" value="Translation proteins"/>
    <property type="match status" value="1"/>
</dbReference>
<dbReference type="Pfam" id="PF03144">
    <property type="entry name" value="GTP_EFTU_D2"/>
    <property type="match status" value="1"/>
</dbReference>
<dbReference type="EC" id="2.7.7.4" evidence="16"/>
<keyword evidence="9 16" id="KW-0547">Nucleotide-binding</keyword>
<evidence type="ECO:0000256" key="7">
    <source>
        <dbReference type="ARBA" id="ARBA00022679"/>
    </source>
</evidence>
<dbReference type="NCBIfam" id="TIGR00455">
    <property type="entry name" value="apsK"/>
    <property type="match status" value="1"/>
</dbReference>
<dbReference type="FunFam" id="3.40.50.300:FF:000119">
    <property type="entry name" value="Sulfate adenylyltransferase subunit 1"/>
    <property type="match status" value="1"/>
</dbReference>
<dbReference type="NCBIfam" id="NF003478">
    <property type="entry name" value="PRK05124.1"/>
    <property type="match status" value="1"/>
</dbReference>
<keyword evidence="10 17" id="KW-0418">Kinase</keyword>
<proteinExistence type="inferred from homology"/>
<accession>A0A6I4SIV6</accession>
<dbReference type="InterPro" id="IPR004161">
    <property type="entry name" value="EFTu-like_2"/>
</dbReference>
<comment type="catalytic activity">
    <reaction evidence="15 16">
        <text>sulfate + ATP + H(+) = adenosine 5'-phosphosulfate + diphosphate</text>
        <dbReference type="Rhea" id="RHEA:18133"/>
        <dbReference type="ChEBI" id="CHEBI:15378"/>
        <dbReference type="ChEBI" id="CHEBI:16189"/>
        <dbReference type="ChEBI" id="CHEBI:30616"/>
        <dbReference type="ChEBI" id="CHEBI:33019"/>
        <dbReference type="ChEBI" id="CHEBI:58243"/>
        <dbReference type="EC" id="2.7.7.4"/>
    </reaction>
</comment>
<dbReference type="HAMAP" id="MF_00065">
    <property type="entry name" value="Adenylyl_sulf_kinase"/>
    <property type="match status" value="1"/>
</dbReference>
<keyword evidence="13" id="KW-0511">Multifunctional enzyme</keyword>
<keyword evidence="20" id="KW-1185">Reference proteome</keyword>
<evidence type="ECO:0000313" key="19">
    <source>
        <dbReference type="EMBL" id="MXO55573.1"/>
    </source>
</evidence>
<dbReference type="HAMAP" id="MF_00062">
    <property type="entry name" value="Sulf_adenylyltr_sub1"/>
    <property type="match status" value="1"/>
</dbReference>
<gene>
    <name evidence="16 19" type="primary">cysN</name>
    <name evidence="17" type="synonym">cysC</name>
    <name evidence="19" type="ORF">GRI36_01630</name>
</gene>
<dbReference type="AlphaFoldDB" id="A0A6I4SIV6"/>
<dbReference type="Pfam" id="PF00009">
    <property type="entry name" value="GTP_EFTU"/>
    <property type="match status" value="1"/>
</dbReference>
<evidence type="ECO:0000256" key="15">
    <source>
        <dbReference type="ARBA" id="ARBA00049370"/>
    </source>
</evidence>
<feature type="domain" description="Tr-type G" evidence="18">
    <location>
        <begin position="27"/>
        <end position="242"/>
    </location>
</feature>
<feature type="binding site" evidence="16">
    <location>
        <begin position="170"/>
        <end position="173"/>
    </location>
    <ligand>
        <name>GTP</name>
        <dbReference type="ChEBI" id="CHEBI:37565"/>
    </ligand>
</feature>
<dbReference type="InterPro" id="IPR054696">
    <property type="entry name" value="GTP-eEF1A_C"/>
</dbReference>
<keyword evidence="6" id="KW-0536">Nodulation</keyword>
<comment type="caution">
    <text evidence="19">The sequence shown here is derived from an EMBL/GenBank/DDBJ whole genome shotgun (WGS) entry which is preliminary data.</text>
</comment>
<comment type="function">
    <text evidence="14">Proposed to provide activated sulfate for transfer to Nod factor. ATP sulfurylase may be the GTPase, regulating ATP sulfurylase activity.</text>
</comment>
<evidence type="ECO:0000256" key="3">
    <source>
        <dbReference type="ARBA" id="ARBA00005438"/>
    </source>
</evidence>
<comment type="function">
    <text evidence="16">With CysD forms the ATP sulfurylase (ATPS) that catalyzes the adenylation of sulfate producing adenosine 5'-phosphosulfate (APS) and diphosphate, the first enzymatic step in sulfur assimilation pathway. APS synthesis involves the formation of a high-energy phosphoric-sulfuric acid anhydride bond driven by GTP hydrolysis by CysN coupled to ATP hydrolysis by CysD.</text>
</comment>
<feature type="binding site" evidence="17">
    <location>
        <begin position="474"/>
        <end position="481"/>
    </location>
    <ligand>
        <name>ATP</name>
        <dbReference type="ChEBI" id="CHEBI:30616"/>
    </ligand>
</feature>
<feature type="binding site" evidence="16">
    <location>
        <begin position="36"/>
        <end position="43"/>
    </location>
    <ligand>
        <name>GTP</name>
        <dbReference type="ChEBI" id="CHEBI:37565"/>
    </ligand>
</feature>
<keyword evidence="12 16" id="KW-0342">GTP-binding</keyword>
<comment type="subunit">
    <text evidence="5">Sulfate-activating enzymes, NodP and NodQ, may be physically associated.</text>
</comment>
<evidence type="ECO:0000256" key="14">
    <source>
        <dbReference type="ARBA" id="ARBA00024872"/>
    </source>
</evidence>
<dbReference type="NCBIfam" id="NF004035">
    <property type="entry name" value="PRK05506.1"/>
    <property type="match status" value="1"/>
</dbReference>
<comment type="function">
    <text evidence="17">Catalyzes the synthesis of activated sulfate.</text>
</comment>
<comment type="similarity">
    <text evidence="3">In the C-terminal section; belongs to the APS kinase family.</text>
</comment>
<dbReference type="CDD" id="cd03695">
    <property type="entry name" value="CysN_NodQ_II"/>
    <property type="match status" value="1"/>
</dbReference>
<sequence>MTQDTSYETDTLIAEDIDAYLDQHQNKSLLRFITCGSVDDGKSTLIGRLLYDSKMIFEDQLSALEADSKRVGTQGQEIDFALLVDGLAAEREQGITIDVAYRFFATEKRKFIVADTPGHEQYTRNMVTGASTADLAVILVDARKGILVQTRRHSYLAHLLGIKHLVLAVNKMDLVDYGQGVFNQIVSDYSAFAEEIGIEAFTAIPISGFKGDNITAAPSDNTLWYDGPALIDHLESVELANDAAQEQSFRMPVQWVNRPNLDFRGFSGLIGSGTVKPGDAVRIVPSGKNSTVKSIVTFDGDLYEAVAGQSVTITLDDEVDCSRGDVIAAAGNPPEASDQFEATIVWMDEEALKPGRGYWLKLASQTVTATIQEPKYEINVNTMEHLAAKTLQLNSIGVAEVHTERPITFEPYNDNRSLGGFILVDKITNATVGAGMLHFSLRRASNVHWQATTITRDDHADMKNQKPRVLWFTGLSGSGKSTIANAVEQRLNMMNRHTFLLDGDNVRHGLNKDLGFTEADRIENIRRVGEVAKLMTDAGLIVMTAFISPFRAERDMVRAMLPDAEFVEIFVDTPLEVAEQRDVKGLYQKARSGELKNFTGIDSPYEAPETPEITVNTVAMTVDEAADYVVSQIMPLK</sequence>
<dbReference type="InterPro" id="IPR011779">
    <property type="entry name" value="SO4_adenylTrfase_lsu"/>
</dbReference>
<comment type="pathway">
    <text evidence="16">Sulfur metabolism; hydrogen sulfide biosynthesis; sulfite from sulfate: step 1/3.</text>
</comment>
<dbReference type="GO" id="GO:0004020">
    <property type="term" value="F:adenylylsulfate kinase activity"/>
    <property type="evidence" value="ECO:0007669"/>
    <property type="project" value="UniProtKB-UniRule"/>
</dbReference>
<dbReference type="InterPro" id="IPR044139">
    <property type="entry name" value="CysN_NoDQ_III"/>
</dbReference>
<dbReference type="InterPro" id="IPR009001">
    <property type="entry name" value="Transl_elong_EF1A/Init_IF2_C"/>
</dbReference>
<dbReference type="GO" id="GO:0070814">
    <property type="term" value="P:hydrogen sulfide biosynthetic process"/>
    <property type="evidence" value="ECO:0007669"/>
    <property type="project" value="UniProtKB-UniRule"/>
</dbReference>
<dbReference type="SUPFAM" id="SSF50465">
    <property type="entry name" value="EF-Tu/eEF-1alpha/eIF2-gamma C-terminal domain"/>
    <property type="match status" value="1"/>
</dbReference>
<dbReference type="GO" id="GO:0003924">
    <property type="term" value="F:GTPase activity"/>
    <property type="evidence" value="ECO:0007669"/>
    <property type="project" value="InterPro"/>
</dbReference>
<keyword evidence="7 16" id="KW-0808">Transferase</keyword>
<comment type="pathway">
    <text evidence="17">Sulfur metabolism; hydrogen sulfide biosynthesis; sulfite from sulfate: step 2/3.</text>
</comment>
<evidence type="ECO:0000256" key="16">
    <source>
        <dbReference type="HAMAP-Rule" id="MF_00062"/>
    </source>
</evidence>
<dbReference type="Pfam" id="PF01583">
    <property type="entry name" value="APS_kinase"/>
    <property type="match status" value="1"/>
</dbReference>
<keyword evidence="11 16" id="KW-0067">ATP-binding</keyword>
<dbReference type="InterPro" id="IPR002891">
    <property type="entry name" value="APS"/>
</dbReference>
<dbReference type="Gene3D" id="2.40.30.10">
    <property type="entry name" value="Translation factors"/>
    <property type="match status" value="2"/>
</dbReference>
<dbReference type="PROSITE" id="PS00301">
    <property type="entry name" value="G_TR_1"/>
    <property type="match status" value="1"/>
</dbReference>
<evidence type="ECO:0000256" key="2">
    <source>
        <dbReference type="ARBA" id="ARBA00002357"/>
    </source>
</evidence>
<evidence type="ECO:0000313" key="20">
    <source>
        <dbReference type="Proteomes" id="UP000468943"/>
    </source>
</evidence>
<dbReference type="NCBIfam" id="TIGR02034">
    <property type="entry name" value="CysN"/>
    <property type="match status" value="1"/>
</dbReference>
<name>A0A6I4SIV6_9SPHN</name>
<comment type="catalytic activity">
    <reaction evidence="1 17">
        <text>adenosine 5'-phosphosulfate + ATP = 3'-phosphoadenylyl sulfate + ADP + H(+)</text>
        <dbReference type="Rhea" id="RHEA:24152"/>
        <dbReference type="ChEBI" id="CHEBI:15378"/>
        <dbReference type="ChEBI" id="CHEBI:30616"/>
        <dbReference type="ChEBI" id="CHEBI:58243"/>
        <dbReference type="ChEBI" id="CHEBI:58339"/>
        <dbReference type="ChEBI" id="CHEBI:456216"/>
        <dbReference type="EC" id="2.7.1.25"/>
    </reaction>
</comment>
<dbReference type="SUPFAM" id="SSF52540">
    <property type="entry name" value="P-loop containing nucleoside triphosphate hydrolases"/>
    <property type="match status" value="2"/>
</dbReference>
<evidence type="ECO:0000256" key="9">
    <source>
        <dbReference type="ARBA" id="ARBA00022741"/>
    </source>
</evidence>
<comment type="similarity">
    <text evidence="16">Belongs to the TRAFAC class translation factor GTPase superfamily. Classic translation factor GTPase family. CysN/NodQ subfamily.</text>
</comment>
<dbReference type="Proteomes" id="UP000468943">
    <property type="component" value="Unassembled WGS sequence"/>
</dbReference>